<dbReference type="SUPFAM" id="SSF50630">
    <property type="entry name" value="Acid proteases"/>
    <property type="match status" value="1"/>
</dbReference>
<dbReference type="PRINTS" id="PR00792">
    <property type="entry name" value="PEPSIN"/>
</dbReference>
<dbReference type="AlphaFoldDB" id="A0AAV5QIF4"/>
<feature type="chain" id="PRO_5043461861" evidence="9">
    <location>
        <begin position="19"/>
        <end position="406"/>
    </location>
</feature>
<reference evidence="11 12" key="1">
    <citation type="journal article" date="2023" name="Elife">
        <title>Identification of key yeast species and microbe-microbe interactions impacting larval growth of Drosophila in the wild.</title>
        <authorList>
            <person name="Mure A."/>
            <person name="Sugiura Y."/>
            <person name="Maeda R."/>
            <person name="Honda K."/>
            <person name="Sakurai N."/>
            <person name="Takahashi Y."/>
            <person name="Watada M."/>
            <person name="Katoh T."/>
            <person name="Gotoh A."/>
            <person name="Gotoh Y."/>
            <person name="Taniguchi I."/>
            <person name="Nakamura K."/>
            <person name="Hayashi T."/>
            <person name="Katayama T."/>
            <person name="Uemura T."/>
            <person name="Hattori Y."/>
        </authorList>
    </citation>
    <scope>NUCLEOTIDE SEQUENCE [LARGE SCALE GENOMIC DNA]</scope>
    <source>
        <strain evidence="11 12">SC-9</strain>
    </source>
</reference>
<feature type="signal peptide" evidence="9">
    <location>
        <begin position="1"/>
        <end position="18"/>
    </location>
</feature>
<dbReference type="EMBL" id="BTFZ01000002">
    <property type="protein sequence ID" value="GMM34396.1"/>
    <property type="molecule type" value="Genomic_DNA"/>
</dbReference>
<keyword evidence="4 8" id="KW-0064">Aspartyl protease</keyword>
<dbReference type="PANTHER" id="PTHR47966">
    <property type="entry name" value="BETA-SITE APP-CLEAVING ENZYME, ISOFORM A-RELATED"/>
    <property type="match status" value="1"/>
</dbReference>
<dbReference type="InterPro" id="IPR033121">
    <property type="entry name" value="PEPTIDASE_A1"/>
</dbReference>
<keyword evidence="7" id="KW-1015">Disulfide bond</keyword>
<dbReference type="CDD" id="cd05474">
    <property type="entry name" value="SAP_like"/>
    <property type="match status" value="1"/>
</dbReference>
<dbReference type="PROSITE" id="PS51767">
    <property type="entry name" value="PEPTIDASE_A1"/>
    <property type="match status" value="1"/>
</dbReference>
<dbReference type="RefSeq" id="XP_064851396.1">
    <property type="nucleotide sequence ID" value="XM_064995324.1"/>
</dbReference>
<evidence type="ECO:0000259" key="10">
    <source>
        <dbReference type="PROSITE" id="PS51767"/>
    </source>
</evidence>
<protein>
    <submittedName>
        <fullName evidence="11">Aspartyl protease</fullName>
    </submittedName>
</protein>
<keyword evidence="3 9" id="KW-0732">Signal</keyword>
<organism evidence="11 12">
    <name type="scientific">Saccharomycopsis crataegensis</name>
    <dbReference type="NCBI Taxonomy" id="43959"/>
    <lineage>
        <taxon>Eukaryota</taxon>
        <taxon>Fungi</taxon>
        <taxon>Dikarya</taxon>
        <taxon>Ascomycota</taxon>
        <taxon>Saccharomycotina</taxon>
        <taxon>Saccharomycetes</taxon>
        <taxon>Saccharomycopsidaceae</taxon>
        <taxon>Saccharomycopsis</taxon>
    </lineage>
</organism>
<feature type="disulfide bond" evidence="7">
    <location>
        <begin position="318"/>
        <end position="357"/>
    </location>
</feature>
<accession>A0AAV5QIF4</accession>
<evidence type="ECO:0000256" key="4">
    <source>
        <dbReference type="ARBA" id="ARBA00022750"/>
    </source>
</evidence>
<evidence type="ECO:0000256" key="5">
    <source>
        <dbReference type="ARBA" id="ARBA00022801"/>
    </source>
</evidence>
<dbReference type="InterPro" id="IPR021109">
    <property type="entry name" value="Peptidase_aspartic_dom_sf"/>
</dbReference>
<evidence type="ECO:0000313" key="12">
    <source>
        <dbReference type="Proteomes" id="UP001360560"/>
    </source>
</evidence>
<proteinExistence type="inferred from homology"/>
<evidence type="ECO:0000256" key="2">
    <source>
        <dbReference type="ARBA" id="ARBA00022670"/>
    </source>
</evidence>
<evidence type="ECO:0000256" key="6">
    <source>
        <dbReference type="PIRSR" id="PIRSR601461-1"/>
    </source>
</evidence>
<dbReference type="Proteomes" id="UP001360560">
    <property type="component" value="Unassembled WGS sequence"/>
</dbReference>
<dbReference type="PROSITE" id="PS00141">
    <property type="entry name" value="ASP_PROTEASE"/>
    <property type="match status" value="1"/>
</dbReference>
<evidence type="ECO:0000256" key="9">
    <source>
        <dbReference type="SAM" id="SignalP"/>
    </source>
</evidence>
<dbReference type="Pfam" id="PF00026">
    <property type="entry name" value="Asp"/>
    <property type="match status" value="1"/>
</dbReference>
<dbReference type="InterPro" id="IPR033876">
    <property type="entry name" value="SAP-like"/>
</dbReference>
<feature type="active site" evidence="6">
    <location>
        <position position="96"/>
    </location>
</feature>
<dbReference type="GO" id="GO:0004190">
    <property type="term" value="F:aspartic-type endopeptidase activity"/>
    <property type="evidence" value="ECO:0007669"/>
    <property type="project" value="UniProtKB-KW"/>
</dbReference>
<feature type="domain" description="Peptidase A1" evidence="10">
    <location>
        <begin position="78"/>
        <end position="393"/>
    </location>
</feature>
<evidence type="ECO:0000313" key="11">
    <source>
        <dbReference type="EMBL" id="GMM34396.1"/>
    </source>
</evidence>
<keyword evidence="12" id="KW-1185">Reference proteome</keyword>
<comment type="similarity">
    <text evidence="1 8">Belongs to the peptidase A1 family.</text>
</comment>
<name>A0AAV5QIF4_9ASCO</name>
<gene>
    <name evidence="11" type="ORF">DASC09_017210</name>
</gene>
<evidence type="ECO:0000256" key="7">
    <source>
        <dbReference type="PIRSR" id="PIRSR601461-2"/>
    </source>
</evidence>
<dbReference type="GO" id="GO:0006508">
    <property type="term" value="P:proteolysis"/>
    <property type="evidence" value="ECO:0007669"/>
    <property type="project" value="UniProtKB-KW"/>
</dbReference>
<dbReference type="Gene3D" id="2.40.70.10">
    <property type="entry name" value="Acid Proteases"/>
    <property type="match status" value="2"/>
</dbReference>
<feature type="active site" evidence="6">
    <location>
        <position position="284"/>
    </location>
</feature>
<dbReference type="PANTHER" id="PTHR47966:SF65">
    <property type="entry name" value="ASPARTIC-TYPE ENDOPEPTIDASE"/>
    <property type="match status" value="1"/>
</dbReference>
<comment type="caution">
    <text evidence="11">The sequence shown here is derived from an EMBL/GenBank/DDBJ whole genome shotgun (WGS) entry which is preliminary data.</text>
</comment>
<dbReference type="GeneID" id="90072375"/>
<dbReference type="InterPro" id="IPR001461">
    <property type="entry name" value="Aspartic_peptidase_A1"/>
</dbReference>
<sequence length="406" mass="44383">MQLSSSILFTVLASLASAYPVQRTPLKLDFNVTRTVTGDIKPPSPIEEPNVPGILVKHRTTNSSRSALMRIENDYSLYVAEFGLGTPAQTFKIQIDTGSSDFFVPAVNSSSQYGTFDPSKSSTYNQTSKDFEIMYGDRTYAKGKWAYDDLTFGNVELKNIFFSAATNQTTGEGVCGIGFPTNEASNYPGGFMYDNLPVQLVNQGYISKNAYSLYLNSEEASSGSVLFGAIDHAKYQGELQTFDIVDIDDGGDKTSTPYAFYINLDSVSVNNTTYINTAYPALLDSGTTLLYAPTEVYKKVGETYGTYSNDDEGYVTTCGATGPNFDFKFNNLTISVPFKDLLFSLEDNGSMGANDKCMIGLQNAGSSTYILGDVFLRSAYVVYDLTDAKISMAQVKYTAEEDISFI</sequence>
<keyword evidence="2 8" id="KW-0645">Protease</keyword>
<dbReference type="InterPro" id="IPR001969">
    <property type="entry name" value="Aspartic_peptidase_AS"/>
</dbReference>
<keyword evidence="5 8" id="KW-0378">Hydrolase</keyword>
<dbReference type="GO" id="GO:0071944">
    <property type="term" value="C:cell periphery"/>
    <property type="evidence" value="ECO:0007669"/>
    <property type="project" value="UniProtKB-ARBA"/>
</dbReference>
<evidence type="ECO:0000256" key="8">
    <source>
        <dbReference type="RuleBase" id="RU000454"/>
    </source>
</evidence>
<evidence type="ECO:0000256" key="1">
    <source>
        <dbReference type="ARBA" id="ARBA00007447"/>
    </source>
</evidence>
<evidence type="ECO:0000256" key="3">
    <source>
        <dbReference type="ARBA" id="ARBA00022729"/>
    </source>
</evidence>